<keyword evidence="13 17" id="KW-0456">Lyase</keyword>
<evidence type="ECO:0000256" key="1">
    <source>
        <dbReference type="ARBA" id="ARBA00001593"/>
    </source>
</evidence>
<reference evidence="21 22" key="1">
    <citation type="submission" date="2024-04" db="EMBL/GenBank/DDBJ databases">
        <title>Novel genus in family Flammeovirgaceae.</title>
        <authorList>
            <person name="Nguyen T.H."/>
            <person name="Vuong T.Q."/>
            <person name="Le H."/>
            <person name="Kim S.-G."/>
        </authorList>
    </citation>
    <scope>NUCLEOTIDE SEQUENCE [LARGE SCALE GENOMIC DNA]</scope>
    <source>
        <strain evidence="21 22">JCM 23209</strain>
    </source>
</reference>
<gene>
    <name evidence="21" type="ORF">AAG747_26060</name>
</gene>
<keyword evidence="11" id="KW-0115">cAMP biosynthesis</keyword>
<sequence length="565" mass="65552">MQNQRALQLLFLYSITILLMGFIGANLTNLERKFRNIEKKGDSRQMIEMAWVIVDKCLSEKRYGTAKKYYEKIISEGKKISDWRSVADASLRLGDQLSDATEYQMAIPYYLDAVRNYLSANAERQYVNALFKLGRNYHRTRYYKRSITVLEKALSHVEQNNVPFPEKYFTYKILEDCYSRTGMTSRADYLNSLMVKKKEVVRQETAREIQEIEKLEEVISTKLMDTLRLTRDELFAVKSQKRELEVRKKILEEENKKHEDLIEQQLEYINHKELELALAQEQDKNRKIQIIASIACLVVFAIAVIVLIVVNRRTRRINRQLELQNIEILKQAREIKVQKERIKDQNKKLELEKVKSDTLLLNILPRSIAEELKEKGRATPKHFDNVSVLFTDFKGFTTVAEKLSPSEIVKELDECFLAFDEIAEKHNLEKIKTIGDAYMCAGGVPIPNHTNPVDAVKAGLAMQEFMQNRKLQKMREGRMFFELRVGVHTGPIVAGVVGKKKFAFDIWGDTVNLASRMESGSEVGRVNISGITYQYVKEYFYCSYRGKISAKNKGDVDMYYVNGMK</sequence>
<keyword evidence="7" id="KW-0547">Nucleotide-binding</keyword>
<keyword evidence="8" id="KW-0067">ATP-binding</keyword>
<dbReference type="GO" id="GO:0005886">
    <property type="term" value="C:plasma membrane"/>
    <property type="evidence" value="ECO:0007669"/>
    <property type="project" value="UniProtKB-ARBA"/>
</dbReference>
<feature type="coiled-coil region" evidence="18">
    <location>
        <begin position="195"/>
        <end position="268"/>
    </location>
</feature>
<dbReference type="SMART" id="SM00044">
    <property type="entry name" value="CYCc"/>
    <property type="match status" value="1"/>
</dbReference>
<dbReference type="SUPFAM" id="SSF48452">
    <property type="entry name" value="TPR-like"/>
    <property type="match status" value="1"/>
</dbReference>
<evidence type="ECO:0000256" key="18">
    <source>
        <dbReference type="SAM" id="Coils"/>
    </source>
</evidence>
<keyword evidence="22" id="KW-1185">Reference proteome</keyword>
<dbReference type="GO" id="GO:0004016">
    <property type="term" value="F:adenylate cyclase activity"/>
    <property type="evidence" value="ECO:0007669"/>
    <property type="project" value="UniProtKB-EC"/>
</dbReference>
<dbReference type="AlphaFoldDB" id="A0AAW9SBW8"/>
<evidence type="ECO:0000313" key="22">
    <source>
        <dbReference type="Proteomes" id="UP001403385"/>
    </source>
</evidence>
<evidence type="ECO:0000256" key="16">
    <source>
        <dbReference type="ARBA" id="ARBA00064436"/>
    </source>
</evidence>
<dbReference type="Gene3D" id="3.30.70.1230">
    <property type="entry name" value="Nucleotide cyclase"/>
    <property type="match status" value="1"/>
</dbReference>
<name>A0AAW9SBW8_9BACT</name>
<dbReference type="GO" id="GO:0046872">
    <property type="term" value="F:metal ion binding"/>
    <property type="evidence" value="ECO:0007669"/>
    <property type="project" value="UniProtKB-KW"/>
</dbReference>
<dbReference type="GO" id="GO:0006171">
    <property type="term" value="P:cAMP biosynthetic process"/>
    <property type="evidence" value="ECO:0007669"/>
    <property type="project" value="UniProtKB-KW"/>
</dbReference>
<dbReference type="FunFam" id="3.30.70.1230:FF:000033">
    <property type="entry name" value="Adenylate cyclase"/>
    <property type="match status" value="1"/>
</dbReference>
<accession>A0AAW9SBW8</accession>
<dbReference type="InterPro" id="IPR011990">
    <property type="entry name" value="TPR-like_helical_dom_sf"/>
</dbReference>
<dbReference type="Gene3D" id="6.10.250.780">
    <property type="match status" value="1"/>
</dbReference>
<dbReference type="InterPro" id="IPR018297">
    <property type="entry name" value="A/G_cyclase_CS"/>
</dbReference>
<feature type="transmembrane region" description="Helical" evidence="19">
    <location>
        <begin position="290"/>
        <end position="310"/>
    </location>
</feature>
<evidence type="ECO:0000256" key="8">
    <source>
        <dbReference type="ARBA" id="ARBA00022840"/>
    </source>
</evidence>
<evidence type="ECO:0000256" key="19">
    <source>
        <dbReference type="SAM" id="Phobius"/>
    </source>
</evidence>
<keyword evidence="9" id="KW-0460">Magnesium</keyword>
<evidence type="ECO:0000256" key="10">
    <source>
        <dbReference type="ARBA" id="ARBA00022989"/>
    </source>
</evidence>
<comment type="subunit">
    <text evidence="16">Homodimer. Can also exist as monomer.</text>
</comment>
<evidence type="ECO:0000256" key="3">
    <source>
        <dbReference type="ARBA" id="ARBA00012201"/>
    </source>
</evidence>
<dbReference type="GO" id="GO:0005524">
    <property type="term" value="F:ATP binding"/>
    <property type="evidence" value="ECO:0007669"/>
    <property type="project" value="UniProtKB-KW"/>
</dbReference>
<evidence type="ECO:0000256" key="4">
    <source>
        <dbReference type="ARBA" id="ARBA00021420"/>
    </source>
</evidence>
<dbReference type="GO" id="GO:0035556">
    <property type="term" value="P:intracellular signal transduction"/>
    <property type="evidence" value="ECO:0007669"/>
    <property type="project" value="InterPro"/>
</dbReference>
<evidence type="ECO:0000259" key="20">
    <source>
        <dbReference type="PROSITE" id="PS50125"/>
    </source>
</evidence>
<evidence type="ECO:0000256" key="2">
    <source>
        <dbReference type="ARBA" id="ARBA00004370"/>
    </source>
</evidence>
<comment type="caution">
    <text evidence="21">The sequence shown here is derived from an EMBL/GenBank/DDBJ whole genome shotgun (WGS) entry which is preliminary data.</text>
</comment>
<evidence type="ECO:0000256" key="15">
    <source>
        <dbReference type="ARBA" id="ARBA00032637"/>
    </source>
</evidence>
<protein>
    <recommendedName>
        <fullName evidence="4">Adenylate cyclase</fullName>
        <ecNumber evidence="3">4.6.1.1</ecNumber>
    </recommendedName>
    <alternativeName>
        <fullName evidence="14">ATP pyrophosphate-lyase</fullName>
    </alternativeName>
    <alternativeName>
        <fullName evidence="15">Adenylyl cyclase</fullName>
    </alternativeName>
</protein>
<evidence type="ECO:0000256" key="6">
    <source>
        <dbReference type="ARBA" id="ARBA00022723"/>
    </source>
</evidence>
<dbReference type="EC" id="4.6.1.1" evidence="3"/>
<evidence type="ECO:0000256" key="11">
    <source>
        <dbReference type="ARBA" id="ARBA00022998"/>
    </source>
</evidence>
<organism evidence="21 22">
    <name type="scientific">Rapidithrix thailandica</name>
    <dbReference type="NCBI Taxonomy" id="413964"/>
    <lineage>
        <taxon>Bacteria</taxon>
        <taxon>Pseudomonadati</taxon>
        <taxon>Bacteroidota</taxon>
        <taxon>Cytophagia</taxon>
        <taxon>Cytophagales</taxon>
        <taxon>Flammeovirgaceae</taxon>
        <taxon>Rapidithrix</taxon>
    </lineage>
</organism>
<feature type="transmembrane region" description="Helical" evidence="19">
    <location>
        <begin position="6"/>
        <end position="30"/>
    </location>
</feature>
<dbReference type="PROSITE" id="PS50125">
    <property type="entry name" value="GUANYLATE_CYCLASE_2"/>
    <property type="match status" value="1"/>
</dbReference>
<comment type="similarity">
    <text evidence="17">Belongs to the adenylyl cyclase class-4/guanylyl cyclase family.</text>
</comment>
<evidence type="ECO:0000313" key="21">
    <source>
        <dbReference type="EMBL" id="MEN7551408.1"/>
    </source>
</evidence>
<evidence type="ECO:0000256" key="14">
    <source>
        <dbReference type="ARBA" id="ARBA00032597"/>
    </source>
</evidence>
<dbReference type="Pfam" id="PF00211">
    <property type="entry name" value="Guanylate_cyc"/>
    <property type="match status" value="1"/>
</dbReference>
<keyword evidence="10 19" id="KW-1133">Transmembrane helix</keyword>
<dbReference type="PANTHER" id="PTHR11920:SF335">
    <property type="entry name" value="GUANYLATE CYCLASE"/>
    <property type="match status" value="1"/>
</dbReference>
<dbReference type="Proteomes" id="UP001403385">
    <property type="component" value="Unassembled WGS sequence"/>
</dbReference>
<evidence type="ECO:0000256" key="7">
    <source>
        <dbReference type="ARBA" id="ARBA00022741"/>
    </source>
</evidence>
<evidence type="ECO:0000256" key="12">
    <source>
        <dbReference type="ARBA" id="ARBA00023136"/>
    </source>
</evidence>
<proteinExistence type="inferred from homology"/>
<evidence type="ECO:0000256" key="5">
    <source>
        <dbReference type="ARBA" id="ARBA00022692"/>
    </source>
</evidence>
<feature type="domain" description="Guanylate cyclase" evidence="20">
    <location>
        <begin position="387"/>
        <end position="518"/>
    </location>
</feature>
<evidence type="ECO:0000256" key="17">
    <source>
        <dbReference type="RuleBase" id="RU000405"/>
    </source>
</evidence>
<evidence type="ECO:0000256" key="9">
    <source>
        <dbReference type="ARBA" id="ARBA00022842"/>
    </source>
</evidence>
<keyword evidence="5 19" id="KW-0812">Transmembrane</keyword>
<dbReference type="InterPro" id="IPR029787">
    <property type="entry name" value="Nucleotide_cyclase"/>
</dbReference>
<dbReference type="PANTHER" id="PTHR11920">
    <property type="entry name" value="GUANYLYL CYCLASE"/>
    <property type="match status" value="1"/>
</dbReference>
<dbReference type="RefSeq" id="WP_346824189.1">
    <property type="nucleotide sequence ID" value="NZ_JBDKWZ010000022.1"/>
</dbReference>
<dbReference type="InterPro" id="IPR001054">
    <property type="entry name" value="A/G_cyclase"/>
</dbReference>
<keyword evidence="12 19" id="KW-0472">Membrane</keyword>
<dbReference type="EMBL" id="JBDKWZ010000022">
    <property type="protein sequence ID" value="MEN7551408.1"/>
    <property type="molecule type" value="Genomic_DNA"/>
</dbReference>
<dbReference type="Gene3D" id="1.25.40.10">
    <property type="entry name" value="Tetratricopeptide repeat domain"/>
    <property type="match status" value="1"/>
</dbReference>
<dbReference type="InterPro" id="IPR050401">
    <property type="entry name" value="Cyclic_nucleotide_synthase"/>
</dbReference>
<dbReference type="PROSITE" id="PS00452">
    <property type="entry name" value="GUANYLATE_CYCLASE_1"/>
    <property type="match status" value="1"/>
</dbReference>
<dbReference type="SUPFAM" id="SSF55073">
    <property type="entry name" value="Nucleotide cyclase"/>
    <property type="match status" value="1"/>
</dbReference>
<comment type="catalytic activity">
    <reaction evidence="1">
        <text>ATP = 3',5'-cyclic AMP + diphosphate</text>
        <dbReference type="Rhea" id="RHEA:15389"/>
        <dbReference type="ChEBI" id="CHEBI:30616"/>
        <dbReference type="ChEBI" id="CHEBI:33019"/>
        <dbReference type="ChEBI" id="CHEBI:58165"/>
        <dbReference type="EC" id="4.6.1.1"/>
    </reaction>
</comment>
<comment type="subcellular location">
    <subcellularLocation>
        <location evidence="2">Membrane</location>
    </subcellularLocation>
</comment>
<evidence type="ECO:0000256" key="13">
    <source>
        <dbReference type="ARBA" id="ARBA00023239"/>
    </source>
</evidence>
<keyword evidence="18" id="KW-0175">Coiled coil</keyword>
<dbReference type="CDD" id="cd07302">
    <property type="entry name" value="CHD"/>
    <property type="match status" value="1"/>
</dbReference>
<keyword evidence="6" id="KW-0479">Metal-binding</keyword>